<keyword evidence="2" id="KW-1185">Reference proteome</keyword>
<sequence length="85" mass="10224">MKNKETSVQKLCRLIKEKFEINVNAETFNRLYPGYWQRSQGTWTWVMQFTESYISDFGSQHSVKDLIRNWDKVVLYEGNELIIEN</sequence>
<organism evidence="1 2">
    <name type="scientific">Elizabethkingia miricola</name>
    <name type="common">Chryseobacterium miricola</name>
    <dbReference type="NCBI Taxonomy" id="172045"/>
    <lineage>
        <taxon>Bacteria</taxon>
        <taxon>Pseudomonadati</taxon>
        <taxon>Bacteroidota</taxon>
        <taxon>Flavobacteriia</taxon>
        <taxon>Flavobacteriales</taxon>
        <taxon>Weeksellaceae</taxon>
        <taxon>Elizabethkingia</taxon>
    </lineage>
</organism>
<dbReference type="Proteomes" id="UP000324513">
    <property type="component" value="Unassembled WGS sequence"/>
</dbReference>
<evidence type="ECO:0000313" key="2">
    <source>
        <dbReference type="Proteomes" id="UP000324513"/>
    </source>
</evidence>
<dbReference type="EMBL" id="VNHK01000027">
    <property type="protein sequence ID" value="TYO83772.1"/>
    <property type="molecule type" value="Genomic_DNA"/>
</dbReference>
<evidence type="ECO:0000313" key="1">
    <source>
        <dbReference type="EMBL" id="TYO83772.1"/>
    </source>
</evidence>
<name>A0ABY3NAR8_ELIMR</name>
<reference evidence="1 2" key="1">
    <citation type="submission" date="2019-07" db="EMBL/GenBank/DDBJ databases">
        <title>Genomic Encyclopedia of Archaeal and Bacterial Type Strains, Phase II (KMG-II): from individual species to whole genera.</title>
        <authorList>
            <person name="Goeker M."/>
        </authorList>
    </citation>
    <scope>NUCLEOTIDE SEQUENCE [LARGE SCALE GENOMIC DNA]</scope>
    <source>
        <strain evidence="1 2">DSM 14571</strain>
    </source>
</reference>
<gene>
    <name evidence="1" type="ORF">LX74_04049</name>
</gene>
<accession>A0ABY3NAR8</accession>
<protein>
    <submittedName>
        <fullName evidence="1">Uncharacterized protein</fullName>
    </submittedName>
</protein>
<dbReference type="RefSeq" id="WP_065082238.1">
    <property type="nucleotide sequence ID" value="NZ_FLSS01000031.1"/>
</dbReference>
<proteinExistence type="predicted"/>
<comment type="caution">
    <text evidence="1">The sequence shown here is derived from an EMBL/GenBank/DDBJ whole genome shotgun (WGS) entry which is preliminary data.</text>
</comment>